<dbReference type="Proteomes" id="UP000327424">
    <property type="component" value="Chromosome"/>
</dbReference>
<reference evidence="2 3" key="1">
    <citation type="submission" date="2019-09" db="EMBL/GenBank/DDBJ databases">
        <title>Hybrid Assembly of the complete Genome of the Deep-Sea Bacterium Moritella marina from long Nanopore and Illumina reads.</title>
        <authorList>
            <person name="Magin S."/>
            <person name="Georgoulis A."/>
            <person name="Papadimitriou K."/>
            <person name="Iliakis G."/>
            <person name="Vorgias C.E."/>
        </authorList>
    </citation>
    <scope>NUCLEOTIDE SEQUENCE [LARGE SCALE GENOMIC DNA]</scope>
    <source>
        <strain evidence="2 3">MP-1</strain>
    </source>
</reference>
<feature type="transmembrane region" description="Helical" evidence="1">
    <location>
        <begin position="355"/>
        <end position="381"/>
    </location>
</feature>
<keyword evidence="3" id="KW-1185">Reference proteome</keyword>
<evidence type="ECO:0000256" key="1">
    <source>
        <dbReference type="SAM" id="Phobius"/>
    </source>
</evidence>
<dbReference type="RefSeq" id="WP_019439270.1">
    <property type="nucleotide sequence ID" value="NZ_ALOE01000001.1"/>
</dbReference>
<feature type="transmembrane region" description="Helical" evidence="1">
    <location>
        <begin position="417"/>
        <end position="434"/>
    </location>
</feature>
<feature type="transmembrane region" description="Helical" evidence="1">
    <location>
        <begin position="239"/>
        <end position="260"/>
    </location>
</feature>
<feature type="transmembrane region" description="Helical" evidence="1">
    <location>
        <begin position="20"/>
        <end position="38"/>
    </location>
</feature>
<name>A0A5J6WJX0_MORMI</name>
<keyword evidence="1" id="KW-0472">Membrane</keyword>
<sequence length="477" mass="53066">MNLAGLDFDNIPPFSVPMRFFFVAPLFAFISALIIAVAGESMWLTRWHPATLAVTHAIVLGIITMIMCGAILQLLPVLAGKSFPKVKLISTLTMILMVTGTLSLIRAFLANMPEFGLDSSHSNSFFAISGISFTLGLGSFICAILWLIRQRTQASVSINTMRLGFIAMLVVGIIASLLLAGYLFASQFNITKQLTDSHASWGLVGWISLVIIGVSFQVLPMFHVAPAFPSWCSRYLPEFLFITLLIYTLVTLVITQSVVIDSLVLESIVDTAVWPLMQTICIGLLQLSLMVYAVTAMHCLYRRKRKISDASVTCWFIALTCLLMCCAISFVMNLVMNLGGNSVVTAEVWLLSFGWSPLTLASVFIYGWILSVIMAMIIKIVPFLAYLHLQRQCGFHLQAFALLPNMHELLSKTRMQYLLYCHVFSLFSLALTLYNPEYYWLLSLAIVGQFGYLFVLMAKVSSRYRDIAKAIDEALLT</sequence>
<accession>A0A5J6WJX0</accession>
<evidence type="ECO:0000313" key="2">
    <source>
        <dbReference type="EMBL" id="QFI37115.1"/>
    </source>
</evidence>
<dbReference type="OrthoDB" id="5295665at2"/>
<dbReference type="AlphaFoldDB" id="A0A5J6WJX0"/>
<keyword evidence="1" id="KW-1133">Transmembrane helix</keyword>
<keyword evidence="1" id="KW-0812">Transmembrane</keyword>
<feature type="transmembrane region" description="Helical" evidence="1">
    <location>
        <begin position="272"/>
        <end position="300"/>
    </location>
</feature>
<gene>
    <name evidence="2" type="ORF">FR932_04355</name>
</gene>
<dbReference type="KEGG" id="mmaa:FR932_04355"/>
<feature type="transmembrane region" description="Helical" evidence="1">
    <location>
        <begin position="58"/>
        <end position="79"/>
    </location>
</feature>
<feature type="transmembrane region" description="Helical" evidence="1">
    <location>
        <begin position="125"/>
        <end position="148"/>
    </location>
</feature>
<proteinExistence type="predicted"/>
<protein>
    <submittedName>
        <fullName evidence="2">Uncharacterized protein</fullName>
    </submittedName>
</protein>
<feature type="transmembrane region" description="Helical" evidence="1">
    <location>
        <begin position="86"/>
        <end position="105"/>
    </location>
</feature>
<feature type="transmembrane region" description="Helical" evidence="1">
    <location>
        <begin position="204"/>
        <end position="227"/>
    </location>
</feature>
<feature type="transmembrane region" description="Helical" evidence="1">
    <location>
        <begin position="312"/>
        <end position="335"/>
    </location>
</feature>
<organism evidence="2 3">
    <name type="scientific">Moritella marina ATCC 15381</name>
    <dbReference type="NCBI Taxonomy" id="1202962"/>
    <lineage>
        <taxon>Bacteria</taxon>
        <taxon>Pseudomonadati</taxon>
        <taxon>Pseudomonadota</taxon>
        <taxon>Gammaproteobacteria</taxon>
        <taxon>Alteromonadales</taxon>
        <taxon>Moritellaceae</taxon>
        <taxon>Moritella</taxon>
    </lineage>
</organism>
<feature type="transmembrane region" description="Helical" evidence="1">
    <location>
        <begin position="440"/>
        <end position="458"/>
    </location>
</feature>
<feature type="transmembrane region" description="Helical" evidence="1">
    <location>
        <begin position="160"/>
        <end position="184"/>
    </location>
</feature>
<dbReference type="EMBL" id="CP044399">
    <property type="protein sequence ID" value="QFI37115.1"/>
    <property type="molecule type" value="Genomic_DNA"/>
</dbReference>
<evidence type="ECO:0000313" key="3">
    <source>
        <dbReference type="Proteomes" id="UP000327424"/>
    </source>
</evidence>